<reference evidence="3 4" key="1">
    <citation type="submission" date="2019-02" db="EMBL/GenBank/DDBJ databases">
        <title>Genome sequencing of the rare red list fungi Phellinidium pouzarii.</title>
        <authorList>
            <person name="Buettner E."/>
            <person name="Kellner H."/>
        </authorList>
    </citation>
    <scope>NUCLEOTIDE SEQUENCE [LARGE SCALE GENOMIC DNA]</scope>
    <source>
        <strain evidence="3 4">DSM 108285</strain>
    </source>
</reference>
<comment type="caution">
    <text evidence="3">The sequence shown here is derived from an EMBL/GenBank/DDBJ whole genome shotgun (WGS) entry which is preliminary data.</text>
</comment>
<protein>
    <recommendedName>
        <fullName evidence="2">DUF6699 domain-containing protein</fullName>
    </recommendedName>
</protein>
<dbReference type="OrthoDB" id="3262598at2759"/>
<organism evidence="3 4">
    <name type="scientific">Phellinidium pouzarii</name>
    <dbReference type="NCBI Taxonomy" id="167371"/>
    <lineage>
        <taxon>Eukaryota</taxon>
        <taxon>Fungi</taxon>
        <taxon>Dikarya</taxon>
        <taxon>Basidiomycota</taxon>
        <taxon>Agaricomycotina</taxon>
        <taxon>Agaricomycetes</taxon>
        <taxon>Hymenochaetales</taxon>
        <taxon>Hymenochaetaceae</taxon>
        <taxon>Phellinidium</taxon>
    </lineage>
</organism>
<gene>
    <name evidence="3" type="ORF">EW145_g6753</name>
</gene>
<accession>A0A4S4KUL8</accession>
<keyword evidence="4" id="KW-1185">Reference proteome</keyword>
<dbReference type="Proteomes" id="UP000308199">
    <property type="component" value="Unassembled WGS sequence"/>
</dbReference>
<evidence type="ECO:0000313" key="4">
    <source>
        <dbReference type="Proteomes" id="UP000308199"/>
    </source>
</evidence>
<feature type="compositionally biased region" description="Polar residues" evidence="1">
    <location>
        <begin position="167"/>
        <end position="201"/>
    </location>
</feature>
<feature type="compositionally biased region" description="Polar residues" evidence="1">
    <location>
        <begin position="67"/>
        <end position="87"/>
    </location>
</feature>
<feature type="region of interest" description="Disordered" evidence="1">
    <location>
        <begin position="167"/>
        <end position="234"/>
    </location>
</feature>
<dbReference type="AlphaFoldDB" id="A0A4S4KUL8"/>
<proteinExistence type="predicted"/>
<sequence>MPSFAPNHKPMDGKNASRSTSPVILKPRTATSSLDTTSRPPHSRNPYNTSSSKAQAAEKVHSPAGHQISSQKTMQRQPFVPSTNVYSAGSGRVVPSLESIGQDVVNRAGRLPPGTYDPGRYVASGNQAYVGHGAHPSQSGQYGYVHPQSSAAIGGWPHGTSYSLQASARSNVQPSSTQPSRSLGPQYPPYTQSMHPGQVKQTPAPDGTRDSYGRKHWHARDAVPPPSHPQEEYSTDPLIHNALGWWPDQPSPSLVWNLSSTHRPRYMKRQLDADELAAPPFTPPLARMRLILNHEFRWIFDIVAKPGERYITLQGLIESISALMHSPRVPHAFWTRASREKKTDILRTMFRRTGKKMPVVPPHRRPKTTGQLMEEAVMDGAAPGYVNLLVLDLLCADVMFWGMEFHKEPDEWFLRTIGRR</sequence>
<feature type="domain" description="DUF6699" evidence="2">
    <location>
        <begin position="256"/>
        <end position="406"/>
    </location>
</feature>
<evidence type="ECO:0000256" key="1">
    <source>
        <dbReference type="SAM" id="MobiDB-lite"/>
    </source>
</evidence>
<feature type="region of interest" description="Disordered" evidence="1">
    <location>
        <begin position="1"/>
        <end position="90"/>
    </location>
</feature>
<dbReference type="EMBL" id="SGPK01000551">
    <property type="protein sequence ID" value="THH02384.1"/>
    <property type="molecule type" value="Genomic_DNA"/>
</dbReference>
<name>A0A4S4KUL8_9AGAM</name>
<dbReference type="InterPro" id="IPR046522">
    <property type="entry name" value="DUF6699"/>
</dbReference>
<evidence type="ECO:0000259" key="2">
    <source>
        <dbReference type="Pfam" id="PF20415"/>
    </source>
</evidence>
<dbReference type="Pfam" id="PF20415">
    <property type="entry name" value="DUF6699"/>
    <property type="match status" value="1"/>
</dbReference>
<feature type="compositionally biased region" description="Polar residues" evidence="1">
    <location>
        <begin position="29"/>
        <end position="54"/>
    </location>
</feature>
<evidence type="ECO:0000313" key="3">
    <source>
        <dbReference type="EMBL" id="THH02384.1"/>
    </source>
</evidence>